<comment type="pathway">
    <text evidence="1 10">Purine metabolism; 7-cyano-7-deazaguanine biosynthesis.</text>
</comment>
<keyword evidence="12" id="KW-1185">Reference proteome</keyword>
<evidence type="ECO:0000256" key="4">
    <source>
        <dbReference type="ARBA" id="ARBA00022741"/>
    </source>
</evidence>
<comment type="subunit">
    <text evidence="10">Homodimer.</text>
</comment>
<dbReference type="STRING" id="706434.HMPREF9429_01081"/>
<proteinExistence type="inferred from homology"/>
<feature type="binding site" evidence="10">
    <location>
        <position position="206"/>
    </location>
    <ligand>
        <name>Zn(2+)</name>
        <dbReference type="ChEBI" id="CHEBI:29105"/>
    </ligand>
</feature>
<dbReference type="RefSeq" id="WP_006942188.1">
    <property type="nucleotide sequence ID" value="NZ_GL538208.1"/>
</dbReference>
<evidence type="ECO:0000256" key="1">
    <source>
        <dbReference type="ARBA" id="ARBA00005061"/>
    </source>
</evidence>
<dbReference type="GO" id="GO:0008270">
    <property type="term" value="F:zinc ion binding"/>
    <property type="evidence" value="ECO:0007669"/>
    <property type="project" value="UniProtKB-UniRule"/>
</dbReference>
<comment type="caution">
    <text evidence="11">The sequence shown here is derived from an EMBL/GenBank/DDBJ whole genome shotgun (WGS) entry which is preliminary data.</text>
</comment>
<feature type="binding site" evidence="10">
    <location>
        <position position="203"/>
    </location>
    <ligand>
        <name>Zn(2+)</name>
        <dbReference type="ChEBI" id="CHEBI:29105"/>
    </ligand>
</feature>
<name>E2ZCX7_9FIRM</name>
<comment type="catalytic activity">
    <reaction evidence="9 10">
        <text>7-carboxy-7-carbaguanine + NH4(+) + 2 ATP = 7-cyano-7-carbaguanine + 2 AMP + 2 diphosphate + 2 H(+)</text>
        <dbReference type="Rhea" id="RHEA:27982"/>
        <dbReference type="ChEBI" id="CHEBI:15378"/>
        <dbReference type="ChEBI" id="CHEBI:28938"/>
        <dbReference type="ChEBI" id="CHEBI:30616"/>
        <dbReference type="ChEBI" id="CHEBI:33019"/>
        <dbReference type="ChEBI" id="CHEBI:45075"/>
        <dbReference type="ChEBI" id="CHEBI:61036"/>
        <dbReference type="ChEBI" id="CHEBI:456215"/>
        <dbReference type="EC" id="6.3.4.20"/>
    </reaction>
</comment>
<keyword evidence="5 10" id="KW-0862">Zinc</keyword>
<dbReference type="Proteomes" id="UP000003195">
    <property type="component" value="Unassembled WGS sequence"/>
</dbReference>
<comment type="similarity">
    <text evidence="7 10">Belongs to the QueC family.</text>
</comment>
<dbReference type="NCBIfam" id="TIGR00364">
    <property type="entry name" value="7-cyano-7-deazaguanine synthase QueC"/>
    <property type="match status" value="1"/>
</dbReference>
<dbReference type="GO" id="GO:0016879">
    <property type="term" value="F:ligase activity, forming carbon-nitrogen bonds"/>
    <property type="evidence" value="ECO:0007669"/>
    <property type="project" value="UniProtKB-UniRule"/>
</dbReference>
<comment type="function">
    <text evidence="10">Catalyzes the ATP-dependent conversion of 7-carboxy-7-deazaguanine (CDG) to 7-cyano-7-deazaguanine (preQ(0)).</text>
</comment>
<evidence type="ECO:0000313" key="12">
    <source>
        <dbReference type="Proteomes" id="UP000003195"/>
    </source>
</evidence>
<dbReference type="eggNOG" id="COG0603">
    <property type="taxonomic scope" value="Bacteria"/>
</dbReference>
<comment type="cofactor">
    <cofactor evidence="10">
        <name>Zn(2+)</name>
        <dbReference type="ChEBI" id="CHEBI:29105"/>
    </cofactor>
    <text evidence="10">Binds 1 zinc ion per subunit.</text>
</comment>
<evidence type="ECO:0000256" key="6">
    <source>
        <dbReference type="ARBA" id="ARBA00022840"/>
    </source>
</evidence>
<evidence type="ECO:0000256" key="9">
    <source>
        <dbReference type="ARBA" id="ARBA00047890"/>
    </source>
</evidence>
<dbReference type="PANTHER" id="PTHR42914">
    <property type="entry name" value="7-CYANO-7-DEAZAGUANINE SYNTHASE"/>
    <property type="match status" value="1"/>
</dbReference>
<feature type="binding site" evidence="10">
    <location>
        <begin position="7"/>
        <end position="17"/>
    </location>
    <ligand>
        <name>ATP</name>
        <dbReference type="ChEBI" id="CHEBI:30616"/>
    </ligand>
</feature>
<keyword evidence="10" id="KW-0671">Queuosine biosynthesis</keyword>
<keyword evidence="3 10" id="KW-0479">Metal-binding</keyword>
<dbReference type="EMBL" id="AECS01000037">
    <property type="protein sequence ID" value="EFQ03898.1"/>
    <property type="molecule type" value="Genomic_DNA"/>
</dbReference>
<dbReference type="CDD" id="cd01995">
    <property type="entry name" value="QueC-like"/>
    <property type="match status" value="1"/>
</dbReference>
<sequence length="229" mass="24442">MKTAVLLSGGIDSTTALAQAVDTYGAENVIALSVLYGQKHKKELNCAEKIANYYGVRRISFDVSPLFSYSHNSLMENSDKAVPQTSYAEQIEETKGQSPVSTYVPFRNGIFLSAAAGVALSLDCERVVYGAHADDAAGAAYPDCSPAFFDAMKTAVYEGTGGGITLEAPFIHMNKADIVAEGLRLHVPYELTWSCYEGGDKPCGLCGTCRDREAAFSANGTIDPLLKGK</sequence>
<dbReference type="AlphaFoldDB" id="E2ZCX7"/>
<dbReference type="UniPathway" id="UPA00391"/>
<dbReference type="PIRSF" id="PIRSF006293">
    <property type="entry name" value="ExsB"/>
    <property type="match status" value="1"/>
</dbReference>
<dbReference type="HAMAP" id="MF_01633">
    <property type="entry name" value="QueC"/>
    <property type="match status" value="1"/>
</dbReference>
<dbReference type="SUPFAM" id="SSF52402">
    <property type="entry name" value="Adenine nucleotide alpha hydrolases-like"/>
    <property type="match status" value="1"/>
</dbReference>
<dbReference type="GO" id="GO:0005524">
    <property type="term" value="F:ATP binding"/>
    <property type="evidence" value="ECO:0007669"/>
    <property type="project" value="UniProtKB-UniRule"/>
</dbReference>
<gene>
    <name evidence="10" type="primary">queC</name>
    <name evidence="11" type="ORF">HMPREF9429_01081</name>
</gene>
<evidence type="ECO:0000256" key="7">
    <source>
        <dbReference type="ARBA" id="ARBA00037993"/>
    </source>
</evidence>
<feature type="binding site" evidence="10">
    <location>
        <position position="195"/>
    </location>
    <ligand>
        <name>Zn(2+)</name>
        <dbReference type="ChEBI" id="CHEBI:29105"/>
    </ligand>
</feature>
<dbReference type="Gene3D" id="3.40.50.620">
    <property type="entry name" value="HUPs"/>
    <property type="match status" value="1"/>
</dbReference>
<keyword evidence="6 10" id="KW-0067">ATP-binding</keyword>
<evidence type="ECO:0000256" key="10">
    <source>
        <dbReference type="HAMAP-Rule" id="MF_01633"/>
    </source>
</evidence>
<protein>
    <recommendedName>
        <fullName evidence="8 10">7-cyano-7-deazaguanine synthase</fullName>
        <ecNumber evidence="8 10">6.3.4.20</ecNumber>
    </recommendedName>
    <alternativeName>
        <fullName evidence="10">7-cyano-7-carbaguanine synthase</fullName>
    </alternativeName>
    <alternativeName>
        <fullName evidence="10">PreQ(0) synthase</fullName>
    </alternativeName>
    <alternativeName>
        <fullName evidence="10">Queuosine biosynthesis protein QueC</fullName>
    </alternativeName>
</protein>
<dbReference type="GO" id="GO:0008616">
    <property type="term" value="P:tRNA queuosine(34) biosynthetic process"/>
    <property type="evidence" value="ECO:0007669"/>
    <property type="project" value="UniProtKB-UniRule"/>
</dbReference>
<dbReference type="HOGENOM" id="CLU_081854_1_0_9"/>
<dbReference type="PANTHER" id="PTHR42914:SF1">
    <property type="entry name" value="7-CYANO-7-DEAZAGUANINE SYNTHASE"/>
    <property type="match status" value="1"/>
</dbReference>
<dbReference type="InterPro" id="IPR014729">
    <property type="entry name" value="Rossmann-like_a/b/a_fold"/>
</dbReference>
<reference evidence="11 12" key="1">
    <citation type="submission" date="2010-08" db="EMBL/GenBank/DDBJ databases">
        <authorList>
            <person name="Weinstock G."/>
            <person name="Sodergren E."/>
            <person name="Clifton S."/>
            <person name="Fulton L."/>
            <person name="Fulton B."/>
            <person name="Courtney L."/>
            <person name="Fronick C."/>
            <person name="Harrison M."/>
            <person name="Strong C."/>
            <person name="Farmer C."/>
            <person name="Delahaunty K."/>
            <person name="Markovic C."/>
            <person name="Hall O."/>
            <person name="Minx P."/>
            <person name="Tomlinson C."/>
            <person name="Mitreva M."/>
            <person name="Hou S."/>
            <person name="Chen J."/>
            <person name="Wollam A."/>
            <person name="Pepin K.H."/>
            <person name="Johnson M."/>
            <person name="Bhonagiri V."/>
            <person name="Zhang X."/>
            <person name="Suruliraj S."/>
            <person name="Warren W."/>
            <person name="Chinwalla A."/>
            <person name="Mardis E.R."/>
            <person name="Wilson R.K."/>
        </authorList>
    </citation>
    <scope>NUCLEOTIDE SEQUENCE [LARGE SCALE GENOMIC DNA]</scope>
    <source>
        <strain evidence="11 12">F0359</strain>
    </source>
</reference>
<dbReference type="InterPro" id="IPR018317">
    <property type="entry name" value="QueC"/>
</dbReference>
<keyword evidence="4 10" id="KW-0547">Nucleotide-binding</keyword>
<evidence type="ECO:0000256" key="8">
    <source>
        <dbReference type="ARBA" id="ARBA00039149"/>
    </source>
</evidence>
<evidence type="ECO:0000256" key="5">
    <source>
        <dbReference type="ARBA" id="ARBA00022833"/>
    </source>
</evidence>
<dbReference type="OrthoDB" id="9789567at2"/>
<organism evidence="11 12">
    <name type="scientific">Megasphaera micronuciformis F0359</name>
    <dbReference type="NCBI Taxonomy" id="706434"/>
    <lineage>
        <taxon>Bacteria</taxon>
        <taxon>Bacillati</taxon>
        <taxon>Bacillota</taxon>
        <taxon>Negativicutes</taxon>
        <taxon>Veillonellales</taxon>
        <taxon>Veillonellaceae</taxon>
        <taxon>Megasphaera</taxon>
    </lineage>
</organism>
<accession>E2ZCX7</accession>
<evidence type="ECO:0000256" key="2">
    <source>
        <dbReference type="ARBA" id="ARBA00022598"/>
    </source>
</evidence>
<keyword evidence="2 10" id="KW-0436">Ligase</keyword>
<evidence type="ECO:0000313" key="11">
    <source>
        <dbReference type="EMBL" id="EFQ03898.1"/>
    </source>
</evidence>
<dbReference type="Pfam" id="PF06508">
    <property type="entry name" value="QueC"/>
    <property type="match status" value="1"/>
</dbReference>
<evidence type="ECO:0000256" key="3">
    <source>
        <dbReference type="ARBA" id="ARBA00022723"/>
    </source>
</evidence>
<feature type="binding site" evidence="10">
    <location>
        <position position="209"/>
    </location>
    <ligand>
        <name>Zn(2+)</name>
        <dbReference type="ChEBI" id="CHEBI:29105"/>
    </ligand>
</feature>
<dbReference type="EC" id="6.3.4.20" evidence="8 10"/>